<dbReference type="Gene3D" id="1.10.10.10">
    <property type="entry name" value="Winged helix-like DNA-binding domain superfamily/Winged helix DNA-binding domain"/>
    <property type="match status" value="1"/>
</dbReference>
<dbReference type="EMBL" id="JASJND010000001">
    <property type="protein sequence ID" value="MDJ1113334.1"/>
    <property type="molecule type" value="Genomic_DNA"/>
</dbReference>
<proteinExistence type="predicted"/>
<comment type="caution">
    <text evidence="2">The sequence shown here is derived from an EMBL/GenBank/DDBJ whole genome shotgun (WGS) entry which is preliminary data.</text>
</comment>
<keyword evidence="3" id="KW-1185">Reference proteome</keyword>
<accession>A0ABT6ZB01</accession>
<evidence type="ECO:0000313" key="2">
    <source>
        <dbReference type="EMBL" id="MDJ1113334.1"/>
    </source>
</evidence>
<organism evidence="2 3">
    <name type="scientific">Microbacterium dauci</name>
    <dbReference type="NCBI Taxonomy" id="3048008"/>
    <lineage>
        <taxon>Bacteria</taxon>
        <taxon>Bacillati</taxon>
        <taxon>Actinomycetota</taxon>
        <taxon>Actinomycetes</taxon>
        <taxon>Micrococcales</taxon>
        <taxon>Microbacteriaceae</taxon>
        <taxon>Microbacterium</taxon>
    </lineage>
</organism>
<reference evidence="2 3" key="1">
    <citation type="submission" date="2023-05" db="EMBL/GenBank/DDBJ databases">
        <title>Microbacterium dauci sp.nov., Isolated from Carrot Rhizosphere Soil.</title>
        <authorList>
            <person name="Xiao Z."/>
            <person name="Zheng J."/>
        </authorList>
    </citation>
    <scope>NUCLEOTIDE SEQUENCE [LARGE SCALE GENOMIC DNA]</scope>
    <source>
        <strain evidence="2 3">LX3-4</strain>
    </source>
</reference>
<dbReference type="Proteomes" id="UP001321481">
    <property type="component" value="Unassembled WGS sequence"/>
</dbReference>
<dbReference type="SUPFAM" id="SSF46785">
    <property type="entry name" value="Winged helix' DNA-binding domain"/>
    <property type="match status" value="1"/>
</dbReference>
<evidence type="ECO:0000256" key="1">
    <source>
        <dbReference type="SAM" id="MobiDB-lite"/>
    </source>
</evidence>
<feature type="compositionally biased region" description="Low complexity" evidence="1">
    <location>
        <begin position="16"/>
        <end position="28"/>
    </location>
</feature>
<dbReference type="RefSeq" id="WP_283714617.1">
    <property type="nucleotide sequence ID" value="NZ_JASJND010000001.1"/>
</dbReference>
<dbReference type="InterPro" id="IPR036390">
    <property type="entry name" value="WH_DNA-bd_sf"/>
</dbReference>
<dbReference type="InterPro" id="IPR036388">
    <property type="entry name" value="WH-like_DNA-bd_sf"/>
</dbReference>
<sequence>MTDARPLDPEATQPVTASAATRDSAAPAPALPRAYWQDEISEQKALARQTLQALRTYRAAEVAMRRRTREAMSMTEDEMLALRFLLRRADRTARPAELAHYLGITTADTNALADKLQRDGRVERVAGFAIDRSASIRATESADAEVRDTLNGMHLRMYAAAMKLTPSQHRHVTGFLAAMTDAIDSVDAQ</sequence>
<evidence type="ECO:0000313" key="3">
    <source>
        <dbReference type="Proteomes" id="UP001321481"/>
    </source>
</evidence>
<gene>
    <name evidence="2" type="ORF">QNI14_02575</name>
</gene>
<feature type="region of interest" description="Disordered" evidence="1">
    <location>
        <begin position="1"/>
        <end position="28"/>
    </location>
</feature>
<name>A0ABT6ZB01_9MICO</name>
<protein>
    <submittedName>
        <fullName evidence="2">MarR family transcriptional regulator</fullName>
    </submittedName>
</protein>